<dbReference type="PANTHER" id="PTHR31435">
    <property type="entry name" value="PROTEIN NATD1"/>
    <property type="match status" value="1"/>
</dbReference>
<evidence type="ECO:0000313" key="4">
    <source>
        <dbReference type="Proteomes" id="UP000234335"/>
    </source>
</evidence>
<proteinExistence type="predicted"/>
<dbReference type="InterPro" id="IPR031165">
    <property type="entry name" value="GNAT_YJDJ"/>
</dbReference>
<dbReference type="GO" id="GO:0016747">
    <property type="term" value="F:acyltransferase activity, transferring groups other than amino-acyl groups"/>
    <property type="evidence" value="ECO:0007669"/>
    <property type="project" value="InterPro"/>
</dbReference>
<name>A0A2I1MAQ8_9FIRM</name>
<dbReference type="InterPro" id="IPR016181">
    <property type="entry name" value="Acyl_CoA_acyltransferase"/>
</dbReference>
<dbReference type="Proteomes" id="UP000234335">
    <property type="component" value="Unassembled WGS sequence"/>
</dbReference>
<dbReference type="RefSeq" id="WP_101539393.1">
    <property type="nucleotide sequence ID" value="NZ_PKGS01000001.1"/>
</dbReference>
<keyword evidence="4" id="KW-1185">Reference proteome</keyword>
<feature type="domain" description="N-acetyltransferase" evidence="2">
    <location>
        <begin position="4"/>
        <end position="92"/>
    </location>
</feature>
<organism evidence="3 4">
    <name type="scientific">Anaerococcus octavius</name>
    <dbReference type="NCBI Taxonomy" id="54007"/>
    <lineage>
        <taxon>Bacteria</taxon>
        <taxon>Bacillati</taxon>
        <taxon>Bacillota</taxon>
        <taxon>Tissierellia</taxon>
        <taxon>Tissierellales</taxon>
        <taxon>Peptoniphilaceae</taxon>
        <taxon>Anaerococcus</taxon>
    </lineage>
</organism>
<gene>
    <name evidence="3" type="ORF">CYJ34_00520</name>
</gene>
<dbReference type="PROSITE" id="PS51729">
    <property type="entry name" value="GNAT_YJDJ"/>
    <property type="match status" value="1"/>
</dbReference>
<dbReference type="CDD" id="cd04301">
    <property type="entry name" value="NAT_SF"/>
    <property type="match status" value="1"/>
</dbReference>
<dbReference type="InterPro" id="IPR000182">
    <property type="entry name" value="GNAT_dom"/>
</dbReference>
<reference evidence="3 4" key="1">
    <citation type="submission" date="2017-12" db="EMBL/GenBank/DDBJ databases">
        <title>Phylogenetic diversity of female urinary microbiome.</title>
        <authorList>
            <person name="Thomas-White K."/>
            <person name="Wolfe A.J."/>
        </authorList>
    </citation>
    <scope>NUCLEOTIDE SEQUENCE [LARGE SCALE GENOMIC DNA]</scope>
    <source>
        <strain evidence="3 4">UMB0119</strain>
    </source>
</reference>
<evidence type="ECO:0000259" key="2">
    <source>
        <dbReference type="PROSITE" id="PS51729"/>
    </source>
</evidence>
<dbReference type="SUPFAM" id="SSF55729">
    <property type="entry name" value="Acyl-CoA N-acyltransferases (Nat)"/>
    <property type="match status" value="1"/>
</dbReference>
<evidence type="ECO:0000313" key="3">
    <source>
        <dbReference type="EMBL" id="PKZ17224.1"/>
    </source>
</evidence>
<dbReference type="Gene3D" id="3.40.630.30">
    <property type="match status" value="1"/>
</dbReference>
<dbReference type="Pfam" id="PF14542">
    <property type="entry name" value="Acetyltransf_CG"/>
    <property type="match status" value="1"/>
</dbReference>
<dbReference type="EMBL" id="PKGS01000001">
    <property type="protein sequence ID" value="PKZ17224.1"/>
    <property type="molecule type" value="Genomic_DNA"/>
</dbReference>
<accession>A0A2I1MAQ8</accession>
<dbReference type="PROSITE" id="PS51186">
    <property type="entry name" value="GNAT"/>
    <property type="match status" value="1"/>
</dbReference>
<keyword evidence="3" id="KW-0808">Transferase</keyword>
<sequence>MIIKFYEDQLKALAFDGDKQVGYCEVEEKTENTWAITHTVVYDNYRGQGLAEGLVDKVCDKARENNKKILPICSYAVKKFDKETKKYGDIDARA</sequence>
<comment type="caution">
    <text evidence="3">The sequence shown here is derived from an EMBL/GenBank/DDBJ whole genome shotgun (WGS) entry which is preliminary data.</text>
</comment>
<feature type="domain" description="N-acetyltransferase" evidence="1">
    <location>
        <begin position="1"/>
        <end position="94"/>
    </location>
</feature>
<dbReference type="InterPro" id="IPR045057">
    <property type="entry name" value="Gcn5-rel_NAT"/>
</dbReference>
<dbReference type="PANTHER" id="PTHR31435:SF9">
    <property type="entry name" value="PROTEIN NATD1"/>
    <property type="match status" value="1"/>
</dbReference>
<protein>
    <submittedName>
        <fullName evidence="3">N-acetyltransferase</fullName>
    </submittedName>
</protein>
<evidence type="ECO:0000259" key="1">
    <source>
        <dbReference type="PROSITE" id="PS51186"/>
    </source>
</evidence>
<dbReference type="AlphaFoldDB" id="A0A2I1MAQ8"/>